<protein>
    <submittedName>
        <fullName evidence="8">Putative ABC transport system permease protein</fullName>
    </submittedName>
</protein>
<evidence type="ECO:0000313" key="8">
    <source>
        <dbReference type="EMBL" id="TCS98209.1"/>
    </source>
</evidence>
<comment type="caution">
    <text evidence="8">The sequence shown here is derived from an EMBL/GenBank/DDBJ whole genome shotgun (WGS) entry which is preliminary data.</text>
</comment>
<feature type="transmembrane region" description="Helical" evidence="6">
    <location>
        <begin position="298"/>
        <end position="321"/>
    </location>
</feature>
<name>A0A4R3LE20_9GAMM</name>
<evidence type="ECO:0000256" key="6">
    <source>
        <dbReference type="SAM" id="Phobius"/>
    </source>
</evidence>
<keyword evidence="3 6" id="KW-0812">Transmembrane</keyword>
<comment type="subcellular location">
    <subcellularLocation>
        <location evidence="1">Cell membrane</location>
        <topology evidence="1">Multi-pass membrane protein</topology>
    </subcellularLocation>
</comment>
<feature type="transmembrane region" description="Helical" evidence="6">
    <location>
        <begin position="256"/>
        <end position="277"/>
    </location>
</feature>
<keyword evidence="2" id="KW-1003">Cell membrane</keyword>
<evidence type="ECO:0000313" key="9">
    <source>
        <dbReference type="Proteomes" id="UP000294599"/>
    </source>
</evidence>
<dbReference type="PANTHER" id="PTHR30287:SF1">
    <property type="entry name" value="INNER MEMBRANE PROTEIN"/>
    <property type="match status" value="1"/>
</dbReference>
<feature type="domain" description="ABC3 transporter permease C-terminal" evidence="7">
    <location>
        <begin position="703"/>
        <end position="816"/>
    </location>
</feature>
<keyword evidence="9" id="KW-1185">Reference proteome</keyword>
<feature type="transmembrane region" description="Helical" evidence="6">
    <location>
        <begin position="391"/>
        <end position="408"/>
    </location>
</feature>
<dbReference type="InterPro" id="IPR003838">
    <property type="entry name" value="ABC3_permease_C"/>
</dbReference>
<reference evidence="8 9" key="1">
    <citation type="submission" date="2019-03" db="EMBL/GenBank/DDBJ databases">
        <title>Genomic Encyclopedia of Type Strains, Phase IV (KMG-IV): sequencing the most valuable type-strain genomes for metagenomic binning, comparative biology and taxonomic classification.</title>
        <authorList>
            <person name="Goeker M."/>
        </authorList>
    </citation>
    <scope>NUCLEOTIDE SEQUENCE [LARGE SCALE GENOMIC DNA]</scope>
    <source>
        <strain evidence="8 9">DSM 21944</strain>
    </source>
</reference>
<dbReference type="PANTHER" id="PTHR30287">
    <property type="entry name" value="MEMBRANE COMPONENT OF PREDICTED ABC SUPERFAMILY METABOLITE UPTAKE TRANSPORTER"/>
    <property type="match status" value="1"/>
</dbReference>
<sequence>MKLRRQITRGLGAQLRQGETRLFLAALLFAIAALTTVQLGAQRTQSLLLAKAAEVNGGDLSLSSRAPLPAAFSGAAREAGLRVADSLGFPTMLFAGERQQLADVKAVAGDYPVRGALRVRGSDGVERDAAIPHGGTAYADARLLDALGVAPGDMIEFGELDVRIAGELTEDPDGSQLFALAPRLLVRLDDAQRAGLLGAGSRPGYRQLFAGEPAAIRRFAAWLEPQLDGGQRLRRVEDTADTLRGAYERGRSFIDLALLLTLALGALAMWLALARFAEREADNAALLRCLGASRRDTLLLPLGQVLLLSLPCLLLGMLAGATAEHVLSGMLAERYALDLPRADPVAALPGVLMLAVLLLASVLPPLFSLLRVSPLRTLQSAAAVPGRSARWLLLPILALPVAGVLLGGTPRLVLILIGALVAAALLCALLVWLAVRAMALLAPRLRGLWRIGLTRLARKPMLAILQGTALTLSLTALLIATQVGPDLLQQWRASLPADTPNWFLLNIQPEQRAQVIDRLQDNGAARLGHMPVATGRLVSINGKPASEHIPPEPSMQRWRDGPLNLSWSAAMPEGNTLAEGEWWQGDGSAGEVSLERGFAGRLGLKLGDSLGLRIGERDVDVRITNLRSTDWDSFRVNFFVVLAPAAARDIAHAYIASFHLPPESAAIREVTRAHGNLSAIDVGAILARIRELVGQLTSAAQGLLLLALAASALVLLGALAYAQAERRREAALLRALGIRRRELARLLALEWLGLGAIAAVIASALAATAGLLLGSQVFQFDYRPSASMFAWALFAALAVCALAAWTAARTATRTPPAESLRA</sequence>
<feature type="transmembrane region" description="Helical" evidence="6">
    <location>
        <begin position="788"/>
        <end position="808"/>
    </location>
</feature>
<dbReference type="InterPro" id="IPR038766">
    <property type="entry name" value="Membrane_comp_ABC_pdt"/>
</dbReference>
<evidence type="ECO:0000259" key="7">
    <source>
        <dbReference type="Pfam" id="PF02687"/>
    </source>
</evidence>
<keyword evidence="4 6" id="KW-1133">Transmembrane helix</keyword>
<dbReference type="OrthoDB" id="5292592at2"/>
<evidence type="ECO:0000256" key="2">
    <source>
        <dbReference type="ARBA" id="ARBA00022475"/>
    </source>
</evidence>
<dbReference type="RefSeq" id="WP_132577400.1">
    <property type="nucleotide sequence ID" value="NZ_JBHLWF010000086.1"/>
</dbReference>
<proteinExistence type="predicted"/>
<dbReference type="EMBL" id="SMAF01000009">
    <property type="protein sequence ID" value="TCS98209.1"/>
    <property type="molecule type" value="Genomic_DNA"/>
</dbReference>
<evidence type="ECO:0000256" key="1">
    <source>
        <dbReference type="ARBA" id="ARBA00004651"/>
    </source>
</evidence>
<dbReference type="Proteomes" id="UP000294599">
    <property type="component" value="Unassembled WGS sequence"/>
</dbReference>
<dbReference type="GO" id="GO:0005886">
    <property type="term" value="C:plasma membrane"/>
    <property type="evidence" value="ECO:0007669"/>
    <property type="project" value="UniProtKB-SubCell"/>
</dbReference>
<dbReference type="AlphaFoldDB" id="A0A4R3LE20"/>
<keyword evidence="5 6" id="KW-0472">Membrane</keyword>
<feature type="domain" description="ABC3 transporter permease C-terminal" evidence="7">
    <location>
        <begin position="257"/>
        <end position="372"/>
    </location>
</feature>
<accession>A0A4R3LE20</accession>
<feature type="transmembrane region" description="Helical" evidence="6">
    <location>
        <begin position="702"/>
        <end position="722"/>
    </location>
</feature>
<organism evidence="8 9">
    <name type="scientific">Pseudofulvimonas gallinarii</name>
    <dbReference type="NCBI Taxonomy" id="634155"/>
    <lineage>
        <taxon>Bacteria</taxon>
        <taxon>Pseudomonadati</taxon>
        <taxon>Pseudomonadota</taxon>
        <taxon>Gammaproteobacteria</taxon>
        <taxon>Lysobacterales</taxon>
        <taxon>Rhodanobacteraceae</taxon>
        <taxon>Pseudofulvimonas</taxon>
    </lineage>
</organism>
<evidence type="ECO:0000256" key="4">
    <source>
        <dbReference type="ARBA" id="ARBA00022989"/>
    </source>
</evidence>
<evidence type="ECO:0000256" key="3">
    <source>
        <dbReference type="ARBA" id="ARBA00022692"/>
    </source>
</evidence>
<dbReference type="Pfam" id="PF02687">
    <property type="entry name" value="FtsX"/>
    <property type="match status" value="2"/>
</dbReference>
<feature type="transmembrane region" description="Helical" evidence="6">
    <location>
        <begin position="462"/>
        <end position="480"/>
    </location>
</feature>
<feature type="transmembrane region" description="Helical" evidence="6">
    <location>
        <begin position="21"/>
        <end position="41"/>
    </location>
</feature>
<feature type="transmembrane region" description="Helical" evidence="6">
    <location>
        <begin position="743"/>
        <end position="768"/>
    </location>
</feature>
<feature type="transmembrane region" description="Helical" evidence="6">
    <location>
        <begin position="414"/>
        <end position="441"/>
    </location>
</feature>
<gene>
    <name evidence="8" type="ORF">EDC25_10962</name>
</gene>
<evidence type="ECO:0000256" key="5">
    <source>
        <dbReference type="ARBA" id="ARBA00023136"/>
    </source>
</evidence>
<feature type="transmembrane region" description="Helical" evidence="6">
    <location>
        <begin position="346"/>
        <end position="370"/>
    </location>
</feature>